<evidence type="ECO:0000313" key="3">
    <source>
        <dbReference type="Proteomes" id="UP000732858"/>
    </source>
</evidence>
<dbReference type="OrthoDB" id="7065319at2"/>
<dbReference type="RefSeq" id="WP_157403144.1">
    <property type="nucleotide sequence ID" value="NZ_JABULY010000001.1"/>
</dbReference>
<gene>
    <name evidence="1" type="ORF">HT657_02795</name>
    <name evidence="2" type="ORF">HT672_02300</name>
</gene>
<dbReference type="EMBL" id="JABUMC010000003">
    <property type="protein sequence ID" value="MBV6546131.1"/>
    <property type="molecule type" value="Genomic_DNA"/>
</dbReference>
<comment type="caution">
    <text evidence="2">The sequence shown here is derived from an EMBL/GenBank/DDBJ whole genome shotgun (WGS) entry which is preliminary data.</text>
</comment>
<dbReference type="Proteomes" id="UP001196379">
    <property type="component" value="Unassembled WGS sequence"/>
</dbReference>
<dbReference type="InterPro" id="IPR021364">
    <property type="entry name" value="DUF2857"/>
</dbReference>
<evidence type="ECO:0000313" key="4">
    <source>
        <dbReference type="Proteomes" id="UP001196379"/>
    </source>
</evidence>
<dbReference type="Pfam" id="PF11198">
    <property type="entry name" value="DUF2857"/>
    <property type="match status" value="1"/>
</dbReference>
<name>A0A949SZE0_9PAST</name>
<accession>A0A949SZE0</accession>
<dbReference type="AlphaFoldDB" id="A0A949SZE0"/>
<proteinExistence type="predicted"/>
<dbReference type="Proteomes" id="UP000732858">
    <property type="component" value="Unassembled WGS sequence"/>
</dbReference>
<protein>
    <submittedName>
        <fullName evidence="2">DUF2857 domain-containing protein</fullName>
    </submittedName>
</protein>
<dbReference type="EMBL" id="JABULY010000001">
    <property type="protein sequence ID" value="MBV6531085.1"/>
    <property type="molecule type" value="Genomic_DNA"/>
</dbReference>
<reference evidence="2 4" key="1">
    <citation type="journal article" date="2021" name="Mol. Ecol.">
        <title>Polar bear-adapted Ursidibacter maritimus are remarkably conserved after generations in captivity.</title>
        <authorList>
            <person name="Espinosa-Gongora C."/>
            <person name="Hansen M.J."/>
            <person name="Bertelsen M.F."/>
            <person name="Bojesen A.M."/>
        </authorList>
    </citation>
    <scope>NUCLEOTIDE SEQUENCE</scope>
    <source>
        <strain evidence="2">Pb43105x</strain>
        <strain evidence="1 4">Pb43106</strain>
    </source>
</reference>
<evidence type="ECO:0000313" key="2">
    <source>
        <dbReference type="EMBL" id="MBV6546131.1"/>
    </source>
</evidence>
<sequence>MLNTTLNQAILSEILIRIRRGEVNYCQQFGFDESELAEITNLSTQEILDMSESKASFAKIQIDHSVFWSLLETVREASRQRNQIDRALTLGISSEMIHIFFGWSSAEVSARRKLLGIKENMGRKPNANEEEEAKIWELWQRHKTEEDSSESLDLLILIAEESDTSLTEIYRLVSQWEKERRLHSVK</sequence>
<evidence type="ECO:0000313" key="1">
    <source>
        <dbReference type="EMBL" id="MBV6531085.1"/>
    </source>
</evidence>
<organism evidence="2 3">
    <name type="scientific">Ursidibacter maritimus</name>
    <dbReference type="NCBI Taxonomy" id="1331689"/>
    <lineage>
        <taxon>Bacteria</taxon>
        <taxon>Pseudomonadati</taxon>
        <taxon>Pseudomonadota</taxon>
        <taxon>Gammaproteobacteria</taxon>
        <taxon>Pasteurellales</taxon>
        <taxon>Pasteurellaceae</taxon>
        <taxon>Ursidibacter</taxon>
    </lineage>
</organism>
<keyword evidence="4" id="KW-1185">Reference proteome</keyword>
<dbReference type="GeneID" id="65549013"/>